<feature type="compositionally biased region" description="Polar residues" evidence="2">
    <location>
        <begin position="89"/>
        <end position="98"/>
    </location>
</feature>
<feature type="transmembrane region" description="Helical" evidence="3">
    <location>
        <begin position="616"/>
        <end position="641"/>
    </location>
</feature>
<keyword evidence="3" id="KW-0472">Membrane</keyword>
<sequence length="670" mass="74129">MSRPNQGSSRPLGISPKPSTTPGGAPSVTIPRRSAGALPGIARTASSLRQGSPINPSGSSLASLPAHLRNLSAPKIPSPLGKGTPARQLKQSLPVRTSKTTERHVFLPEDPQLAPLPISPMGSRTDLAPPRRASTSSSATPHSYHDERSDAEKMTKRERDENHLPRLTAYNTADGYRLKLLQAFLKREHGVGVVRVFDDCIYAVYNLPLLPGYGASTKLRSSPALGSPGGVSLLERMTLAEDLGYNDSYFPVEENSHNHGHVHGQSHDPSEYILSNSPPHISPDGLRGSLGMHLGDGRQLEDGESHIDSNVSTAEEISGHGEDISSPSEEEEIVTGTHMSPEHPGYLEHIPSEALSPNDLNPDPAEVSVSENRRDQQLQVRVQDFVHTEYQRPRYPKPQMRRRRKSALTLAGKVAEAVFFSYGVSVFFGFQEGEEREIMEDCETAGAWLRGQKEEDWEVEEFHYVYDPDAEFPRIYNDMFTFKSHSHLFKLSIAHAVAQSTKLSIYEGVMQESLSLTSSFPKELSTTGHLQLGRRDALKMTGRLFKLRMDVNLIGGILDTPELFWSEASLFPLYEAIREYLEIGPRVQVLNDRLAVAGDLLEIIHEYIEERATHRITWIIIWLILVACVVEVGEVVARLIFHALQQKSGPLLVVKGSKAFISAIKPKAVL</sequence>
<evidence type="ECO:0000259" key="4">
    <source>
        <dbReference type="Pfam" id="PF02582"/>
    </source>
</evidence>
<dbReference type="AlphaFoldDB" id="A0A4Q1BJJ2"/>
<dbReference type="InParanoid" id="A0A4Q1BJJ2"/>
<feature type="domain" description="DUF155" evidence="4">
    <location>
        <begin position="418"/>
        <end position="591"/>
    </location>
</feature>
<keyword evidence="3" id="KW-1133">Transmembrane helix</keyword>
<name>A0A4Q1BJJ2_TREME</name>
<feature type="region of interest" description="Disordered" evidence="2">
    <location>
        <begin position="1"/>
        <end position="162"/>
    </location>
</feature>
<proteinExistence type="inferred from homology"/>
<dbReference type="PANTHER" id="PTHR16255">
    <property type="entry name" value="REQUIRED FOR MEIOTIC NUCLEAR DIVISION PROTEIN 1 HOMOLOG"/>
    <property type="match status" value="1"/>
</dbReference>
<dbReference type="OrthoDB" id="18302at2759"/>
<comment type="similarity">
    <text evidence="1">Belongs to the RMD1/sif2 family.</text>
</comment>
<dbReference type="EMBL" id="SDIL01000058">
    <property type="protein sequence ID" value="RXK37874.1"/>
    <property type="molecule type" value="Genomic_DNA"/>
</dbReference>
<dbReference type="InterPro" id="IPR051624">
    <property type="entry name" value="RMD1/Sad1-interacting"/>
</dbReference>
<evidence type="ECO:0000256" key="1">
    <source>
        <dbReference type="ARBA" id="ARBA00008306"/>
    </source>
</evidence>
<keyword evidence="3" id="KW-0812">Transmembrane</keyword>
<protein>
    <submittedName>
        <fullName evidence="5">Cytoplasmic protein</fullName>
    </submittedName>
</protein>
<feature type="region of interest" description="Disordered" evidence="2">
    <location>
        <begin position="313"/>
        <end position="378"/>
    </location>
</feature>
<evidence type="ECO:0000313" key="6">
    <source>
        <dbReference type="Proteomes" id="UP000289152"/>
    </source>
</evidence>
<gene>
    <name evidence="5" type="ORF">M231_04873</name>
</gene>
<reference evidence="5 6" key="1">
    <citation type="submission" date="2016-06" db="EMBL/GenBank/DDBJ databases">
        <title>Evolution of pathogenesis and genome organization in the Tremellales.</title>
        <authorList>
            <person name="Cuomo C."/>
            <person name="Litvintseva A."/>
            <person name="Heitman J."/>
            <person name="Chen Y."/>
            <person name="Sun S."/>
            <person name="Springer D."/>
            <person name="Dromer F."/>
            <person name="Young S."/>
            <person name="Zeng Q."/>
            <person name="Chapman S."/>
            <person name="Gujja S."/>
            <person name="Saif S."/>
            <person name="Birren B."/>
        </authorList>
    </citation>
    <scope>NUCLEOTIDE SEQUENCE [LARGE SCALE GENOMIC DNA]</scope>
    <source>
        <strain evidence="5 6">ATCC 28783</strain>
    </source>
</reference>
<feature type="compositionally biased region" description="Polar residues" evidence="2">
    <location>
        <begin position="44"/>
        <end position="62"/>
    </location>
</feature>
<accession>A0A4Q1BJJ2</accession>
<dbReference type="PANTHER" id="PTHR16255:SF4">
    <property type="entry name" value="SPORULATION PROTEIN RMD8"/>
    <property type="match status" value="1"/>
</dbReference>
<comment type="caution">
    <text evidence="5">The sequence shown here is derived from an EMBL/GenBank/DDBJ whole genome shotgun (WGS) entry which is preliminary data.</text>
</comment>
<keyword evidence="6" id="KW-1185">Reference proteome</keyword>
<dbReference type="Pfam" id="PF02582">
    <property type="entry name" value="DUF155"/>
    <property type="match status" value="1"/>
</dbReference>
<evidence type="ECO:0000256" key="3">
    <source>
        <dbReference type="SAM" id="Phobius"/>
    </source>
</evidence>
<evidence type="ECO:0000256" key="2">
    <source>
        <dbReference type="SAM" id="MobiDB-lite"/>
    </source>
</evidence>
<evidence type="ECO:0000313" key="5">
    <source>
        <dbReference type="EMBL" id="RXK37874.1"/>
    </source>
</evidence>
<feature type="compositionally biased region" description="Basic and acidic residues" evidence="2">
    <location>
        <begin position="143"/>
        <end position="162"/>
    </location>
</feature>
<dbReference type="VEuPathDB" id="FungiDB:TREMEDRAFT_46082"/>
<dbReference type="GO" id="GO:0005739">
    <property type="term" value="C:mitochondrion"/>
    <property type="evidence" value="ECO:0007669"/>
    <property type="project" value="UniProtKB-ARBA"/>
</dbReference>
<organism evidence="5 6">
    <name type="scientific">Tremella mesenterica</name>
    <name type="common">Jelly fungus</name>
    <dbReference type="NCBI Taxonomy" id="5217"/>
    <lineage>
        <taxon>Eukaryota</taxon>
        <taxon>Fungi</taxon>
        <taxon>Dikarya</taxon>
        <taxon>Basidiomycota</taxon>
        <taxon>Agaricomycotina</taxon>
        <taxon>Tremellomycetes</taxon>
        <taxon>Tremellales</taxon>
        <taxon>Tremellaceae</taxon>
        <taxon>Tremella</taxon>
    </lineage>
</organism>
<feature type="compositionally biased region" description="Low complexity" evidence="2">
    <location>
        <begin position="128"/>
        <end position="141"/>
    </location>
</feature>
<dbReference type="Proteomes" id="UP000289152">
    <property type="component" value="Unassembled WGS sequence"/>
</dbReference>
<dbReference type="InterPro" id="IPR003734">
    <property type="entry name" value="DUF155"/>
</dbReference>